<evidence type="ECO:0000313" key="2">
    <source>
        <dbReference type="EMBL" id="AFJ47454.1"/>
    </source>
</evidence>
<feature type="transmembrane region" description="Helical" evidence="1">
    <location>
        <begin position="12"/>
        <end position="33"/>
    </location>
</feature>
<name>I2BAA0_SHIBC</name>
<accession>K6VUD7</accession>
<dbReference type="AlphaFoldDB" id="I2BAA0"/>
<dbReference type="RefSeq" id="WP_002440292.1">
    <property type="nucleotide sequence ID" value="NC_017910.1"/>
</dbReference>
<proteinExistence type="predicted"/>
<sequence>MSELLDVISRHFGKLSLTWIVAGFIGWTAVAYFAWGQYHDGAPGIYVLTGWLAWAIFHLAPVWALSLIFWVRRRITPVRYRH</sequence>
<keyword evidence="1" id="KW-1133">Transmembrane helix</keyword>
<evidence type="ECO:0000256" key="1">
    <source>
        <dbReference type="SAM" id="Phobius"/>
    </source>
</evidence>
<accession>I2BAA0</accession>
<keyword evidence="3" id="KW-1185">Reference proteome</keyword>
<organism evidence="2 3">
    <name type="scientific">Shimwellia blattae (strain ATCC 29907 / DSM 4481 / JCM 1650 / NBRC 105725 / CDC 9005-74)</name>
    <name type="common">Escherichia blattae</name>
    <dbReference type="NCBI Taxonomy" id="630626"/>
    <lineage>
        <taxon>Bacteria</taxon>
        <taxon>Pseudomonadati</taxon>
        <taxon>Pseudomonadota</taxon>
        <taxon>Gammaproteobacteria</taxon>
        <taxon>Enterobacterales</taxon>
        <taxon>Enterobacteriaceae</taxon>
        <taxon>Shimwellia</taxon>
    </lineage>
</organism>
<reference evidence="2 3" key="1">
    <citation type="journal article" date="2012" name="J. Bacteriol.">
        <title>Complete genome sequence of the B12-producing Shimwellia blattae strain DSM 4481, isolated from a cockroach.</title>
        <authorList>
            <person name="Brzuszkiewicz E."/>
            <person name="Waschkowitz T."/>
            <person name="Wiezer A."/>
            <person name="Daniel R."/>
        </authorList>
    </citation>
    <scope>NUCLEOTIDE SEQUENCE [LARGE SCALE GENOMIC DNA]</scope>
    <source>
        <strain evidence="3">ATCC 29907 / DSM 4481 / JCM 1650 / NBRC 105725 / CDC 9005-74</strain>
    </source>
</reference>
<dbReference type="Proteomes" id="UP000001955">
    <property type="component" value="Chromosome"/>
</dbReference>
<dbReference type="KEGG" id="ebt:EBL_c23650"/>
<feature type="transmembrane region" description="Helical" evidence="1">
    <location>
        <begin position="45"/>
        <end position="71"/>
    </location>
</feature>
<dbReference type="HOGENOM" id="CLU_2556410_0_0_6"/>
<dbReference type="EMBL" id="CP001560">
    <property type="protein sequence ID" value="AFJ47454.1"/>
    <property type="molecule type" value="Genomic_DNA"/>
</dbReference>
<gene>
    <name evidence="2" type="ordered locus">EBL_c23650</name>
</gene>
<protein>
    <submittedName>
        <fullName evidence="2">Uncharacterized protein</fullName>
    </submittedName>
</protein>
<keyword evidence="1" id="KW-0472">Membrane</keyword>
<keyword evidence="1" id="KW-0812">Transmembrane</keyword>
<evidence type="ECO:0000313" key="3">
    <source>
        <dbReference type="Proteomes" id="UP000001955"/>
    </source>
</evidence>